<dbReference type="GO" id="GO:0005886">
    <property type="term" value="C:plasma membrane"/>
    <property type="evidence" value="ECO:0007669"/>
    <property type="project" value="UniProtKB-SubCell"/>
</dbReference>
<name>A0A839TYY9_9HYPH</name>
<feature type="transmembrane region" description="Helical" evidence="13">
    <location>
        <begin position="12"/>
        <end position="33"/>
    </location>
</feature>
<evidence type="ECO:0000256" key="9">
    <source>
        <dbReference type="ARBA" id="ARBA00022989"/>
    </source>
</evidence>
<evidence type="ECO:0000256" key="8">
    <source>
        <dbReference type="ARBA" id="ARBA00022982"/>
    </source>
</evidence>
<dbReference type="InterPro" id="IPR052168">
    <property type="entry name" value="Cytochrome_b561_oxidase"/>
</dbReference>
<keyword evidence="10" id="KW-0408">Iron</keyword>
<dbReference type="Proteomes" id="UP000554520">
    <property type="component" value="Unassembled WGS sequence"/>
</dbReference>
<dbReference type="GO" id="GO:0022904">
    <property type="term" value="P:respiratory electron transport chain"/>
    <property type="evidence" value="ECO:0007669"/>
    <property type="project" value="InterPro"/>
</dbReference>
<evidence type="ECO:0000256" key="12">
    <source>
        <dbReference type="ARBA" id="ARBA00037975"/>
    </source>
</evidence>
<keyword evidence="7" id="KW-0479">Metal-binding</keyword>
<dbReference type="EMBL" id="JACHXN010000001">
    <property type="protein sequence ID" value="MBB3143806.1"/>
    <property type="molecule type" value="Genomic_DNA"/>
</dbReference>
<evidence type="ECO:0000256" key="10">
    <source>
        <dbReference type="ARBA" id="ARBA00023004"/>
    </source>
</evidence>
<gene>
    <name evidence="15" type="ORF">FHS21_000189</name>
</gene>
<comment type="similarity">
    <text evidence="12">Belongs to the cytochrome b561 family.</text>
</comment>
<feature type="domain" description="Cytochrome b561 bacterial/Ni-hydrogenase" evidence="14">
    <location>
        <begin position="9"/>
        <end position="181"/>
    </location>
</feature>
<evidence type="ECO:0000256" key="7">
    <source>
        <dbReference type="ARBA" id="ARBA00022723"/>
    </source>
</evidence>
<evidence type="ECO:0000256" key="1">
    <source>
        <dbReference type="ARBA" id="ARBA00001970"/>
    </source>
</evidence>
<evidence type="ECO:0000259" key="14">
    <source>
        <dbReference type="Pfam" id="PF01292"/>
    </source>
</evidence>
<feature type="transmembrane region" description="Helical" evidence="13">
    <location>
        <begin position="140"/>
        <end position="165"/>
    </location>
</feature>
<organism evidence="15 16">
    <name type="scientific">Phyllobacterium trifolii</name>
    <dbReference type="NCBI Taxonomy" id="300193"/>
    <lineage>
        <taxon>Bacteria</taxon>
        <taxon>Pseudomonadati</taxon>
        <taxon>Pseudomonadota</taxon>
        <taxon>Alphaproteobacteria</taxon>
        <taxon>Hyphomicrobiales</taxon>
        <taxon>Phyllobacteriaceae</taxon>
        <taxon>Phyllobacterium</taxon>
    </lineage>
</organism>
<evidence type="ECO:0000256" key="4">
    <source>
        <dbReference type="ARBA" id="ARBA00022475"/>
    </source>
</evidence>
<dbReference type="GO" id="GO:0009055">
    <property type="term" value="F:electron transfer activity"/>
    <property type="evidence" value="ECO:0007669"/>
    <property type="project" value="InterPro"/>
</dbReference>
<dbReference type="Gene3D" id="1.20.950.20">
    <property type="entry name" value="Transmembrane di-heme cytochromes, Chain C"/>
    <property type="match status" value="1"/>
</dbReference>
<dbReference type="GO" id="GO:0046872">
    <property type="term" value="F:metal ion binding"/>
    <property type="evidence" value="ECO:0007669"/>
    <property type="project" value="UniProtKB-KW"/>
</dbReference>
<keyword evidence="4" id="KW-1003">Cell membrane</keyword>
<comment type="caution">
    <text evidence="15">The sequence shown here is derived from an EMBL/GenBank/DDBJ whole genome shotgun (WGS) entry which is preliminary data.</text>
</comment>
<dbReference type="AlphaFoldDB" id="A0A839TYY9"/>
<dbReference type="PANTHER" id="PTHR30529">
    <property type="entry name" value="CYTOCHROME B561"/>
    <property type="match status" value="1"/>
</dbReference>
<accession>A0A839TYY9</accession>
<evidence type="ECO:0000256" key="2">
    <source>
        <dbReference type="ARBA" id="ARBA00004651"/>
    </source>
</evidence>
<sequence length="197" mass="22247">MLRNNKESFGLISILFHWVIALIFLGQIPLGYWMVRTSDFTLQFSLYQWHKSFGFLVLGLSALRLVWKFANTRPSDPATMGPLERATAHAAHVILYLSLFIIPVTGWAIASSSPLQIPTFMFNLVVIPPLPLGISDSAEAFWTAIHAYLAYFSAAVAVGHILAALHHHFWKRDAILTRMLNPHRKAPERQLTQKVKS</sequence>
<evidence type="ECO:0000256" key="3">
    <source>
        <dbReference type="ARBA" id="ARBA00022448"/>
    </source>
</evidence>
<evidence type="ECO:0000256" key="6">
    <source>
        <dbReference type="ARBA" id="ARBA00022692"/>
    </source>
</evidence>
<evidence type="ECO:0000313" key="15">
    <source>
        <dbReference type="EMBL" id="MBB3143806.1"/>
    </source>
</evidence>
<dbReference type="Pfam" id="PF01292">
    <property type="entry name" value="Ni_hydr_CYTB"/>
    <property type="match status" value="1"/>
</dbReference>
<evidence type="ECO:0000256" key="13">
    <source>
        <dbReference type="SAM" id="Phobius"/>
    </source>
</evidence>
<dbReference type="GO" id="GO:0020037">
    <property type="term" value="F:heme binding"/>
    <property type="evidence" value="ECO:0007669"/>
    <property type="project" value="TreeGrafter"/>
</dbReference>
<keyword evidence="9 13" id="KW-1133">Transmembrane helix</keyword>
<evidence type="ECO:0000256" key="5">
    <source>
        <dbReference type="ARBA" id="ARBA00022617"/>
    </source>
</evidence>
<comment type="subcellular location">
    <subcellularLocation>
        <location evidence="2">Cell membrane</location>
        <topology evidence="2">Multi-pass membrane protein</topology>
    </subcellularLocation>
</comment>
<proteinExistence type="inferred from homology"/>
<keyword evidence="3" id="KW-0813">Transport</keyword>
<dbReference type="InterPro" id="IPR011577">
    <property type="entry name" value="Cyt_b561_bac/Ni-Hgenase"/>
</dbReference>
<reference evidence="15 16" key="1">
    <citation type="submission" date="2020-08" db="EMBL/GenBank/DDBJ databases">
        <title>Genomic Encyclopedia of Type Strains, Phase III (KMG-III): the genomes of soil and plant-associated and newly described type strains.</title>
        <authorList>
            <person name="Whitman W."/>
        </authorList>
    </citation>
    <scope>NUCLEOTIDE SEQUENCE [LARGE SCALE GENOMIC DNA]</scope>
    <source>
        <strain evidence="15 16">CECT 7015</strain>
    </source>
</reference>
<dbReference type="PANTHER" id="PTHR30529:SF1">
    <property type="entry name" value="CYTOCHROME B561 HOMOLOG 2"/>
    <property type="match status" value="1"/>
</dbReference>
<evidence type="ECO:0000313" key="16">
    <source>
        <dbReference type="Proteomes" id="UP000554520"/>
    </source>
</evidence>
<dbReference type="SUPFAM" id="SSF81342">
    <property type="entry name" value="Transmembrane di-heme cytochromes"/>
    <property type="match status" value="1"/>
</dbReference>
<keyword evidence="11 13" id="KW-0472">Membrane</keyword>
<evidence type="ECO:0000256" key="11">
    <source>
        <dbReference type="ARBA" id="ARBA00023136"/>
    </source>
</evidence>
<feature type="transmembrane region" description="Helical" evidence="13">
    <location>
        <begin position="53"/>
        <end position="70"/>
    </location>
</feature>
<dbReference type="RefSeq" id="WP_112530956.1">
    <property type="nucleotide sequence ID" value="NZ_JACHXN010000001.1"/>
</dbReference>
<feature type="transmembrane region" description="Helical" evidence="13">
    <location>
        <begin position="90"/>
        <end position="110"/>
    </location>
</feature>
<protein>
    <submittedName>
        <fullName evidence="15">Cytochrome b561</fullName>
    </submittedName>
</protein>
<keyword evidence="16" id="KW-1185">Reference proteome</keyword>
<keyword evidence="8" id="KW-0249">Electron transport</keyword>
<comment type="cofactor">
    <cofactor evidence="1">
        <name>heme b</name>
        <dbReference type="ChEBI" id="CHEBI:60344"/>
    </cofactor>
</comment>
<dbReference type="InterPro" id="IPR016174">
    <property type="entry name" value="Di-haem_cyt_TM"/>
</dbReference>
<keyword evidence="5" id="KW-0349">Heme</keyword>
<keyword evidence="6 13" id="KW-0812">Transmembrane</keyword>